<evidence type="ECO:0000256" key="1">
    <source>
        <dbReference type="SAM" id="Coils"/>
    </source>
</evidence>
<organism evidence="3 4">
    <name type="scientific">Trichoglossum hirsutum</name>
    <dbReference type="NCBI Taxonomy" id="265104"/>
    <lineage>
        <taxon>Eukaryota</taxon>
        <taxon>Fungi</taxon>
        <taxon>Dikarya</taxon>
        <taxon>Ascomycota</taxon>
        <taxon>Pezizomycotina</taxon>
        <taxon>Geoglossomycetes</taxon>
        <taxon>Geoglossales</taxon>
        <taxon>Geoglossaceae</taxon>
        <taxon>Trichoglossum</taxon>
    </lineage>
</organism>
<evidence type="ECO:0000256" key="2">
    <source>
        <dbReference type="SAM" id="Phobius"/>
    </source>
</evidence>
<gene>
    <name evidence="3" type="ORF">GP486_008269</name>
</gene>
<keyword evidence="4" id="KW-1185">Reference proteome</keyword>
<comment type="caution">
    <text evidence="3">The sequence shown here is derived from an EMBL/GenBank/DDBJ whole genome shotgun (WGS) entry which is preliminary data.</text>
</comment>
<feature type="transmembrane region" description="Helical" evidence="2">
    <location>
        <begin position="118"/>
        <end position="139"/>
    </location>
</feature>
<dbReference type="EMBL" id="JAGHQM010002989">
    <property type="protein sequence ID" value="KAH0547989.1"/>
    <property type="molecule type" value="Genomic_DNA"/>
</dbReference>
<sequence length="160" mass="17956">MLQYDGSQQSAEGILGYLINQRKPIVLDIQTQMVTDKMDLNDTPAGRVLNADICAEQKEFEEKLKRVKIEMQYREKVQRMEEDRRRLNVDLEQLKLEEAEKARVNEKSGKEMGRKMRWLLRGLGVAAAWTATVLLAGALGPTSAAGLGVLQAGLQVSKRA</sequence>
<accession>A0A9P8IEA8</accession>
<dbReference type="AlphaFoldDB" id="A0A9P8IEA8"/>
<name>A0A9P8IEA8_9PEZI</name>
<proteinExistence type="predicted"/>
<keyword evidence="2" id="KW-1133">Transmembrane helix</keyword>
<keyword evidence="2" id="KW-0472">Membrane</keyword>
<protein>
    <submittedName>
        <fullName evidence="3">Uncharacterized protein</fullName>
    </submittedName>
</protein>
<dbReference type="Proteomes" id="UP000750711">
    <property type="component" value="Unassembled WGS sequence"/>
</dbReference>
<evidence type="ECO:0000313" key="4">
    <source>
        <dbReference type="Proteomes" id="UP000750711"/>
    </source>
</evidence>
<keyword evidence="2" id="KW-0812">Transmembrane</keyword>
<keyword evidence="1" id="KW-0175">Coiled coil</keyword>
<evidence type="ECO:0000313" key="3">
    <source>
        <dbReference type="EMBL" id="KAH0547989.1"/>
    </source>
</evidence>
<feature type="coiled-coil region" evidence="1">
    <location>
        <begin position="70"/>
        <end position="97"/>
    </location>
</feature>
<reference evidence="3" key="1">
    <citation type="submission" date="2021-03" db="EMBL/GenBank/DDBJ databases">
        <title>Comparative genomics and phylogenomic investigation of the class Geoglossomycetes provide insights into ecological specialization and systematics.</title>
        <authorList>
            <person name="Melie T."/>
            <person name="Pirro S."/>
            <person name="Miller A.N."/>
            <person name="Quandt A."/>
        </authorList>
    </citation>
    <scope>NUCLEOTIDE SEQUENCE</scope>
    <source>
        <strain evidence="3">CAQ_001_2017</strain>
    </source>
</reference>